<reference evidence="2 3" key="2">
    <citation type="submission" date="2019-01" db="EMBL/GenBank/DDBJ databases">
        <title>The decoding of complex shrimp genome reveals the adaptation for benthos swimmer, frequently molting mechanism and breeding impact on genome.</title>
        <authorList>
            <person name="Sun Y."/>
            <person name="Gao Y."/>
            <person name="Yu Y."/>
        </authorList>
    </citation>
    <scope>NUCLEOTIDE SEQUENCE [LARGE SCALE GENOMIC DNA]</scope>
    <source>
        <tissue evidence="2">Muscle</tissue>
    </source>
</reference>
<reference evidence="2 3" key="1">
    <citation type="submission" date="2018-04" db="EMBL/GenBank/DDBJ databases">
        <authorList>
            <person name="Zhang X."/>
            <person name="Yuan J."/>
            <person name="Li F."/>
            <person name="Xiang J."/>
        </authorList>
    </citation>
    <scope>NUCLEOTIDE SEQUENCE [LARGE SCALE GENOMIC DNA]</scope>
    <source>
        <tissue evidence="2">Muscle</tissue>
    </source>
</reference>
<feature type="region of interest" description="Disordered" evidence="1">
    <location>
        <begin position="333"/>
        <end position="369"/>
    </location>
</feature>
<dbReference type="EMBL" id="QCYY01002299">
    <property type="protein sequence ID" value="ROT71431.1"/>
    <property type="molecule type" value="Genomic_DNA"/>
</dbReference>
<protein>
    <submittedName>
        <fullName evidence="2">Uncharacterized protein</fullName>
    </submittedName>
</protein>
<accession>A0A3R7M2X8</accession>
<evidence type="ECO:0000256" key="1">
    <source>
        <dbReference type="SAM" id="MobiDB-lite"/>
    </source>
</evidence>
<dbReference type="Proteomes" id="UP000283509">
    <property type="component" value="Unassembled WGS sequence"/>
</dbReference>
<gene>
    <name evidence="2" type="ORF">C7M84_010249</name>
</gene>
<feature type="compositionally biased region" description="Pro residues" evidence="1">
    <location>
        <begin position="333"/>
        <end position="349"/>
    </location>
</feature>
<dbReference type="AlphaFoldDB" id="A0A3R7M2X8"/>
<organism evidence="2 3">
    <name type="scientific">Penaeus vannamei</name>
    <name type="common">Whiteleg shrimp</name>
    <name type="synonym">Litopenaeus vannamei</name>
    <dbReference type="NCBI Taxonomy" id="6689"/>
    <lineage>
        <taxon>Eukaryota</taxon>
        <taxon>Metazoa</taxon>
        <taxon>Ecdysozoa</taxon>
        <taxon>Arthropoda</taxon>
        <taxon>Crustacea</taxon>
        <taxon>Multicrustacea</taxon>
        <taxon>Malacostraca</taxon>
        <taxon>Eumalacostraca</taxon>
        <taxon>Eucarida</taxon>
        <taxon>Decapoda</taxon>
        <taxon>Dendrobranchiata</taxon>
        <taxon>Penaeoidea</taxon>
        <taxon>Penaeidae</taxon>
        <taxon>Penaeus</taxon>
    </lineage>
</organism>
<proteinExistence type="predicted"/>
<feature type="compositionally biased region" description="Pro residues" evidence="1">
    <location>
        <begin position="356"/>
        <end position="369"/>
    </location>
</feature>
<comment type="caution">
    <text evidence="2">The sequence shown here is derived from an EMBL/GenBank/DDBJ whole genome shotgun (WGS) entry which is preliminary data.</text>
</comment>
<sequence length="434" mass="47038">MYLISCDWYPVSQNQVSSIYPSSHPILVCLSRFINLSEYQFSSKYPSDPWPYPPPPSLLPALLILPFLLVLPFPSFHSFLFLLLSPFIPFLTPLPSSCSPHPPLSASSSFPFSFFPFCFSPSFLLSSLSLPPPPFFCSPHPPFLLVLLPFLSPSFLFVSPSSSFHPFSFLDLSSVANFHFSFPPFSLPLPSPFLLSTSLSFSLPSLPSFFRPNSHLSFTLFLCHFSLSSSLPHPVPLPLSLPYLVPSPDFLPLSTTLPHTQFSLSPSSLPSSPHPPSLSPTLPHPILSFPSFPSHSLPSPHSPSLLSSPNPPPFFPPPPTLFLSFPLPLPPPHPSLPHPPPPHSPPPPTLSSHSPSPLPSPSPPPPPSLPFPLIPLPLSPLPSPPAYPLIPLTPPPSLLPFSSHPLSLSLSPPPSPSCGGSIPRQTCHIRPLLS</sequence>
<evidence type="ECO:0000313" key="2">
    <source>
        <dbReference type="EMBL" id="ROT71431.1"/>
    </source>
</evidence>
<name>A0A3R7M2X8_PENVA</name>
<evidence type="ECO:0000313" key="3">
    <source>
        <dbReference type="Proteomes" id="UP000283509"/>
    </source>
</evidence>
<keyword evidence="3" id="KW-1185">Reference proteome</keyword>